<evidence type="ECO:0000313" key="1">
    <source>
        <dbReference type="EMBL" id="TMS03032.1"/>
    </source>
</evidence>
<comment type="caution">
    <text evidence="1">The sequence shown here is derived from an EMBL/GenBank/DDBJ whole genome shotgun (WGS) entry which is preliminary data.</text>
</comment>
<gene>
    <name evidence="1" type="ORF">E3U43_021012</name>
</gene>
<reference evidence="1" key="1">
    <citation type="submission" date="2018-11" db="EMBL/GenBank/DDBJ databases">
        <title>The sequence and de novo assembly of Larimichthys crocea genome using PacBio and Hi-C technologies.</title>
        <authorList>
            <person name="Xu P."/>
            <person name="Chen B."/>
            <person name="Zhou Z."/>
            <person name="Ke Q."/>
            <person name="Wu Y."/>
            <person name="Bai H."/>
            <person name="Pu F."/>
        </authorList>
    </citation>
    <scope>NUCLEOTIDE SEQUENCE</scope>
    <source>
        <tissue evidence="1">Muscle</tissue>
    </source>
</reference>
<organism evidence="1 2">
    <name type="scientific">Larimichthys crocea</name>
    <name type="common">Large yellow croaker</name>
    <name type="synonym">Pseudosciaena crocea</name>
    <dbReference type="NCBI Taxonomy" id="215358"/>
    <lineage>
        <taxon>Eukaryota</taxon>
        <taxon>Metazoa</taxon>
        <taxon>Chordata</taxon>
        <taxon>Craniata</taxon>
        <taxon>Vertebrata</taxon>
        <taxon>Euteleostomi</taxon>
        <taxon>Actinopterygii</taxon>
        <taxon>Neopterygii</taxon>
        <taxon>Teleostei</taxon>
        <taxon>Neoteleostei</taxon>
        <taxon>Acanthomorphata</taxon>
        <taxon>Eupercaria</taxon>
        <taxon>Sciaenidae</taxon>
        <taxon>Larimichthys</taxon>
    </lineage>
</organism>
<sequence length="104" mass="11908">GNRGRQGGVDRLTKPALSLSFILFLSLFLSLFLFSHSTECLQSYVKQPLGSCLWSGKPGPPLLFSGTNRYRENSPRRKRQKQTWGDNKETRRCCDPTMTLWEDP</sequence>
<name>A0ACD3Q7R7_LARCR</name>
<keyword evidence="2" id="KW-1185">Reference proteome</keyword>
<dbReference type="EMBL" id="CM011696">
    <property type="protein sequence ID" value="TMS03032.1"/>
    <property type="molecule type" value="Genomic_DNA"/>
</dbReference>
<accession>A0ACD3Q7R7</accession>
<protein>
    <submittedName>
        <fullName evidence="1">Uncharacterized protein</fullName>
    </submittedName>
</protein>
<feature type="non-terminal residue" evidence="1">
    <location>
        <position position="1"/>
    </location>
</feature>
<evidence type="ECO:0000313" key="2">
    <source>
        <dbReference type="Proteomes" id="UP000793456"/>
    </source>
</evidence>
<proteinExistence type="predicted"/>
<dbReference type="Proteomes" id="UP000793456">
    <property type="component" value="Chromosome XXIII"/>
</dbReference>